<dbReference type="Pfam" id="PF03061">
    <property type="entry name" value="4HBT"/>
    <property type="match status" value="1"/>
</dbReference>
<reference evidence="3" key="1">
    <citation type="journal article" date="2019" name="Int. J. Syst. Evol. Microbiol.">
        <title>The Global Catalogue of Microorganisms (GCM) 10K type strain sequencing project: providing services to taxonomists for standard genome sequencing and annotation.</title>
        <authorList>
            <consortium name="The Broad Institute Genomics Platform"/>
            <consortium name="The Broad Institute Genome Sequencing Center for Infectious Disease"/>
            <person name="Wu L."/>
            <person name="Ma J."/>
        </authorList>
    </citation>
    <scope>NUCLEOTIDE SEQUENCE [LARGE SCALE GENOMIC DNA]</scope>
    <source>
        <strain evidence="3">CCUG 60023</strain>
    </source>
</reference>
<protein>
    <submittedName>
        <fullName evidence="2">PaaI family thioesterase</fullName>
        <ecNumber evidence="2">3.1.2.-</ecNumber>
    </submittedName>
</protein>
<comment type="caution">
    <text evidence="2">The sequence shown here is derived from an EMBL/GenBank/DDBJ whole genome shotgun (WGS) entry which is preliminary data.</text>
</comment>
<dbReference type="EC" id="3.1.2.-" evidence="2"/>
<dbReference type="EMBL" id="JBHTJV010000010">
    <property type="protein sequence ID" value="MFD0917210.1"/>
    <property type="molecule type" value="Genomic_DNA"/>
</dbReference>
<evidence type="ECO:0000313" key="3">
    <source>
        <dbReference type="Proteomes" id="UP001597101"/>
    </source>
</evidence>
<dbReference type="CDD" id="cd03443">
    <property type="entry name" value="PaaI_thioesterase"/>
    <property type="match status" value="1"/>
</dbReference>
<dbReference type="InterPro" id="IPR029069">
    <property type="entry name" value="HotDog_dom_sf"/>
</dbReference>
<name>A0ABW3FJU7_9HYPH</name>
<evidence type="ECO:0000313" key="2">
    <source>
        <dbReference type="EMBL" id="MFD0917210.1"/>
    </source>
</evidence>
<accession>A0ABW3FJU7</accession>
<dbReference type="SUPFAM" id="SSF54637">
    <property type="entry name" value="Thioesterase/thiol ester dehydrase-isomerase"/>
    <property type="match status" value="1"/>
</dbReference>
<dbReference type="InterPro" id="IPR006683">
    <property type="entry name" value="Thioestr_dom"/>
</dbReference>
<gene>
    <name evidence="2" type="ORF">ACFQ14_12390</name>
</gene>
<proteinExistence type="predicted"/>
<dbReference type="RefSeq" id="WP_377213069.1">
    <property type="nucleotide sequence ID" value="NZ_JBHTJV010000010.1"/>
</dbReference>
<keyword evidence="3" id="KW-1185">Reference proteome</keyword>
<dbReference type="GO" id="GO:0016787">
    <property type="term" value="F:hydrolase activity"/>
    <property type="evidence" value="ECO:0007669"/>
    <property type="project" value="UniProtKB-KW"/>
</dbReference>
<dbReference type="Proteomes" id="UP001597101">
    <property type="component" value="Unassembled WGS sequence"/>
</dbReference>
<evidence type="ECO:0000259" key="1">
    <source>
        <dbReference type="Pfam" id="PF03061"/>
    </source>
</evidence>
<dbReference type="Gene3D" id="3.10.129.10">
    <property type="entry name" value="Hotdog Thioesterase"/>
    <property type="match status" value="1"/>
</dbReference>
<feature type="domain" description="Thioesterase" evidence="1">
    <location>
        <begin position="45"/>
        <end position="121"/>
    </location>
</feature>
<sequence length="152" mass="16312">MASNFSPDMAPPSARWMGMDLIEHRADEMYSRVSFAPNADMINFGGVIQGGFLGAMMDDAMGFNTFISLGMKYAMATIDLHTQFLKAVPMGPITGEAWVTKAGKAIVFAEAKLYIGDSELAARATSSLKLRAFDGLQFEKSAPTSLGKAENG</sequence>
<organism evidence="2 3">
    <name type="scientific">Pseudahrensia aquimaris</name>
    <dbReference type="NCBI Taxonomy" id="744461"/>
    <lineage>
        <taxon>Bacteria</taxon>
        <taxon>Pseudomonadati</taxon>
        <taxon>Pseudomonadota</taxon>
        <taxon>Alphaproteobacteria</taxon>
        <taxon>Hyphomicrobiales</taxon>
        <taxon>Ahrensiaceae</taxon>
        <taxon>Pseudahrensia</taxon>
    </lineage>
</organism>
<keyword evidence="2" id="KW-0378">Hydrolase</keyword>